<keyword evidence="3" id="KW-0963">Cytoplasm</keyword>
<evidence type="ECO:0000313" key="20">
    <source>
        <dbReference type="Proteomes" id="UP000229681"/>
    </source>
</evidence>
<evidence type="ECO:0000256" key="14">
    <source>
        <dbReference type="ARBA" id="ARBA00042842"/>
    </source>
</evidence>
<dbReference type="Proteomes" id="UP000229681">
    <property type="component" value="Unassembled WGS sequence"/>
</dbReference>
<evidence type="ECO:0000256" key="13">
    <source>
        <dbReference type="ARBA" id="ARBA00042443"/>
    </source>
</evidence>
<evidence type="ECO:0000256" key="6">
    <source>
        <dbReference type="ARBA" id="ARBA00022960"/>
    </source>
</evidence>
<keyword evidence="5 18" id="KW-0808">Transferase</keyword>
<evidence type="ECO:0000256" key="12">
    <source>
        <dbReference type="ARBA" id="ARBA00039754"/>
    </source>
</evidence>
<evidence type="ECO:0000259" key="16">
    <source>
        <dbReference type="Pfam" id="PF00275"/>
    </source>
</evidence>
<feature type="domain" description="Enolpyruvate transferase" evidence="16">
    <location>
        <begin position="6"/>
        <end position="415"/>
    </location>
</feature>
<dbReference type="GO" id="GO:0008760">
    <property type="term" value="F:UDP-N-acetylglucosamine 1-carboxyvinyltransferase activity"/>
    <property type="evidence" value="ECO:0007669"/>
    <property type="project" value="UniProtKB-EC"/>
</dbReference>
<organism evidence="18 19">
    <name type="scientific">Candidatus Thermofonsia Clade 1 bacterium</name>
    <dbReference type="NCBI Taxonomy" id="2364210"/>
    <lineage>
        <taxon>Bacteria</taxon>
        <taxon>Bacillati</taxon>
        <taxon>Chloroflexota</taxon>
        <taxon>Candidatus Thermofontia</taxon>
        <taxon>Candidatus Thermofonsia Clade 1</taxon>
    </lineage>
</organism>
<evidence type="ECO:0000256" key="8">
    <source>
        <dbReference type="ARBA" id="ARBA00023306"/>
    </source>
</evidence>
<dbReference type="InterPro" id="IPR001986">
    <property type="entry name" value="Enolpyruvate_Tfrase_dom"/>
</dbReference>
<dbReference type="NCBIfam" id="NF006873">
    <property type="entry name" value="PRK09369.1"/>
    <property type="match status" value="1"/>
</dbReference>
<comment type="similarity">
    <text evidence="10">Belongs to the EPSP synthase family. MurA subfamily.</text>
</comment>
<reference evidence="19 20" key="1">
    <citation type="submission" date="2017-11" db="EMBL/GenBank/DDBJ databases">
        <title>Evolution of Phototrophy in the Chloroflexi Phylum Driven by Horizontal Gene Transfer.</title>
        <authorList>
            <person name="Ward L.M."/>
            <person name="Hemp J."/>
            <person name="Shih P.M."/>
            <person name="Mcglynn S.E."/>
            <person name="Fischer W."/>
        </authorList>
    </citation>
    <scope>NUCLEOTIDE SEQUENCE [LARGE SCALE GENOMIC DNA]</scope>
    <source>
        <strain evidence="18">CP1_1M</strain>
        <strain evidence="17">JP3_13</strain>
    </source>
</reference>
<keyword evidence="4" id="KW-0132">Cell division</keyword>
<comment type="caution">
    <text evidence="18">The sequence shown here is derived from an EMBL/GenBank/DDBJ whole genome shotgun (WGS) entry which is preliminary data.</text>
</comment>
<protein>
    <recommendedName>
        <fullName evidence="12">UDP-N-acetylglucosamine 1-carboxyvinyltransferase</fullName>
        <ecNumber evidence="11">2.5.1.7</ecNumber>
    </recommendedName>
    <alternativeName>
        <fullName evidence="13">Enoylpyruvate transferase</fullName>
    </alternativeName>
    <alternativeName>
        <fullName evidence="14">UDP-N-acetylglucosamine enolpyruvyl transferase</fullName>
    </alternativeName>
</protein>
<gene>
    <name evidence="17" type="ORF">CUN49_00040</name>
    <name evidence="18" type="ORF">CUN50_04950</name>
</gene>
<evidence type="ECO:0000256" key="7">
    <source>
        <dbReference type="ARBA" id="ARBA00022984"/>
    </source>
</evidence>
<dbReference type="InterPro" id="IPR050068">
    <property type="entry name" value="MurA_subfamily"/>
</dbReference>
<name>A0A2M8PXG3_9CHLR</name>
<dbReference type="GO" id="GO:0005737">
    <property type="term" value="C:cytoplasm"/>
    <property type="evidence" value="ECO:0007669"/>
    <property type="project" value="UniProtKB-SubCell"/>
</dbReference>
<dbReference type="EC" id="2.5.1.7" evidence="11"/>
<comment type="catalytic activity">
    <reaction evidence="15">
        <text>phosphoenolpyruvate + UDP-N-acetyl-alpha-D-glucosamine = UDP-N-acetyl-3-O-(1-carboxyvinyl)-alpha-D-glucosamine + phosphate</text>
        <dbReference type="Rhea" id="RHEA:18681"/>
        <dbReference type="ChEBI" id="CHEBI:43474"/>
        <dbReference type="ChEBI" id="CHEBI:57705"/>
        <dbReference type="ChEBI" id="CHEBI:58702"/>
        <dbReference type="ChEBI" id="CHEBI:68483"/>
        <dbReference type="EC" id="2.5.1.7"/>
    </reaction>
</comment>
<evidence type="ECO:0000313" key="18">
    <source>
        <dbReference type="EMBL" id="PJF42233.1"/>
    </source>
</evidence>
<evidence type="ECO:0000256" key="1">
    <source>
        <dbReference type="ARBA" id="ARBA00004496"/>
    </source>
</evidence>
<evidence type="ECO:0000256" key="2">
    <source>
        <dbReference type="ARBA" id="ARBA00004752"/>
    </source>
</evidence>
<dbReference type="InterPro" id="IPR036968">
    <property type="entry name" value="Enolpyruvate_Tfrase_sf"/>
</dbReference>
<dbReference type="Pfam" id="PF00275">
    <property type="entry name" value="EPSP_synthase"/>
    <property type="match status" value="1"/>
</dbReference>
<evidence type="ECO:0000256" key="11">
    <source>
        <dbReference type="ARBA" id="ARBA00039108"/>
    </source>
</evidence>
<evidence type="ECO:0000313" key="19">
    <source>
        <dbReference type="Proteomes" id="UP000228947"/>
    </source>
</evidence>
<accession>A0A2M8PXG3</accession>
<dbReference type="GO" id="GO:0051301">
    <property type="term" value="P:cell division"/>
    <property type="evidence" value="ECO:0007669"/>
    <property type="project" value="UniProtKB-KW"/>
</dbReference>
<proteinExistence type="inferred from homology"/>
<evidence type="ECO:0000256" key="10">
    <source>
        <dbReference type="ARBA" id="ARBA00038367"/>
    </source>
</evidence>
<dbReference type="PANTHER" id="PTHR43783:SF1">
    <property type="entry name" value="UDP-N-ACETYLGLUCOSAMINE 1-CARBOXYVINYLTRANSFERASE"/>
    <property type="match status" value="1"/>
</dbReference>
<evidence type="ECO:0000256" key="5">
    <source>
        <dbReference type="ARBA" id="ARBA00022679"/>
    </source>
</evidence>
<keyword evidence="6" id="KW-0133">Cell shape</keyword>
<accession>A0A2M8PIS5</accession>
<dbReference type="PANTHER" id="PTHR43783">
    <property type="entry name" value="UDP-N-ACETYLGLUCOSAMINE 1-CARBOXYVINYLTRANSFERASE"/>
    <property type="match status" value="1"/>
</dbReference>
<dbReference type="Proteomes" id="UP000228947">
    <property type="component" value="Unassembled WGS sequence"/>
</dbReference>
<sequence>MRIRIEGRRPLRGTYLASGNSNAAIALIAAALLSDAPVTLRNVPNTVNVGVMLEIGAELGAKVSHNELHGTLTLETPHVVRRTIKREYSMALGGTLLFIAPILARRRQARLELDYAVSRLHPHLTALRDLGMDVRVNGTTIDVNAIAWGAQEIVLTQMSVTATAIVAMLAVALGKRTVIYNAASEPHIVDLLNLLTQFGAHIEGIGSNVLIIHGHGGAEYTCAPAALTISPDHIEIGSIAAIAALTGSRLSIEGARARDLRLIAKVYERLGVHLELDEDAVHVPRHERFMPSVREEDVDVSVESAPWYGFPSDLIAMATVIATQAHGTTLIHEKLFPNRLLFVDKLNSMGAQIVLCDPHRAIVVGSTPLQADYLDNPDVRVGLALLGAALCAEGESVIDTAEAFDRTFDHVLDKLVALGAHIRRGE</sequence>
<dbReference type="SUPFAM" id="SSF55205">
    <property type="entry name" value="EPT/RTPC-like"/>
    <property type="match status" value="1"/>
</dbReference>
<evidence type="ECO:0000256" key="4">
    <source>
        <dbReference type="ARBA" id="ARBA00022618"/>
    </source>
</evidence>
<dbReference type="EMBL" id="PGTM01000001">
    <property type="protein sequence ID" value="PJF37446.1"/>
    <property type="molecule type" value="Genomic_DNA"/>
</dbReference>
<dbReference type="GO" id="GO:0009252">
    <property type="term" value="P:peptidoglycan biosynthetic process"/>
    <property type="evidence" value="ECO:0007669"/>
    <property type="project" value="UniProtKB-KW"/>
</dbReference>
<dbReference type="GO" id="GO:0071555">
    <property type="term" value="P:cell wall organization"/>
    <property type="evidence" value="ECO:0007669"/>
    <property type="project" value="UniProtKB-KW"/>
</dbReference>
<keyword evidence="8" id="KW-0131">Cell cycle</keyword>
<evidence type="ECO:0000256" key="9">
    <source>
        <dbReference type="ARBA" id="ARBA00023316"/>
    </source>
</evidence>
<comment type="pathway">
    <text evidence="2">Cell wall biogenesis; peptidoglycan biosynthesis.</text>
</comment>
<dbReference type="AlphaFoldDB" id="A0A2M8PXG3"/>
<dbReference type="GO" id="GO:0008360">
    <property type="term" value="P:regulation of cell shape"/>
    <property type="evidence" value="ECO:0007669"/>
    <property type="project" value="UniProtKB-KW"/>
</dbReference>
<dbReference type="InterPro" id="IPR013792">
    <property type="entry name" value="RNA3'P_cycl/enolpyr_Trfase_a/b"/>
</dbReference>
<evidence type="ECO:0000256" key="15">
    <source>
        <dbReference type="ARBA" id="ARBA00047527"/>
    </source>
</evidence>
<keyword evidence="7" id="KW-0573">Peptidoglycan synthesis</keyword>
<comment type="subcellular location">
    <subcellularLocation>
        <location evidence="1">Cytoplasm</location>
    </subcellularLocation>
</comment>
<evidence type="ECO:0000313" key="17">
    <source>
        <dbReference type="EMBL" id="PJF37446.1"/>
    </source>
</evidence>
<evidence type="ECO:0000256" key="3">
    <source>
        <dbReference type="ARBA" id="ARBA00022490"/>
    </source>
</evidence>
<keyword evidence="9" id="KW-0961">Cell wall biogenesis/degradation</keyword>
<dbReference type="EMBL" id="PGTL01000026">
    <property type="protein sequence ID" value="PJF42233.1"/>
    <property type="molecule type" value="Genomic_DNA"/>
</dbReference>
<dbReference type="Gene3D" id="3.65.10.10">
    <property type="entry name" value="Enolpyruvate transferase domain"/>
    <property type="match status" value="2"/>
</dbReference>